<keyword evidence="2" id="KW-0175">Coiled coil</keyword>
<proteinExistence type="inferred from homology"/>
<feature type="coiled-coil region" evidence="2">
    <location>
        <begin position="99"/>
        <end position="164"/>
    </location>
</feature>
<feature type="domain" description="Multidrug resistance protein MdtA-like beta-barrel" evidence="7">
    <location>
        <begin position="211"/>
        <end position="291"/>
    </location>
</feature>
<dbReference type="GO" id="GO:0005886">
    <property type="term" value="C:plasma membrane"/>
    <property type="evidence" value="ECO:0007669"/>
    <property type="project" value="TreeGrafter"/>
</dbReference>
<dbReference type="Proteomes" id="UP000003277">
    <property type="component" value="Unassembled WGS sequence"/>
</dbReference>
<dbReference type="GO" id="GO:0046677">
    <property type="term" value="P:response to antibiotic"/>
    <property type="evidence" value="ECO:0007669"/>
    <property type="project" value="TreeGrafter"/>
</dbReference>
<dbReference type="RefSeq" id="WP_008859352.1">
    <property type="nucleotide sequence ID" value="NZ_JH591187.1"/>
</dbReference>
<feature type="domain" description="Multidrug resistance protein MdtA-like barrel-sandwich hybrid" evidence="6">
    <location>
        <begin position="66"/>
        <end position="204"/>
    </location>
</feature>
<dbReference type="STRING" id="742743.HMPREF9453_00848"/>
<feature type="region of interest" description="Disordered" evidence="3">
    <location>
        <begin position="364"/>
        <end position="395"/>
    </location>
</feature>
<comment type="similarity">
    <text evidence="1">Belongs to the membrane fusion protein (MFP) (TC 8.A.1) family.</text>
</comment>
<dbReference type="Gene3D" id="2.40.30.170">
    <property type="match status" value="1"/>
</dbReference>
<keyword evidence="9" id="KW-1185">Reference proteome</keyword>
<evidence type="ECO:0000256" key="3">
    <source>
        <dbReference type="SAM" id="MobiDB-lite"/>
    </source>
</evidence>
<feature type="compositionally biased region" description="Basic and acidic residues" evidence="3">
    <location>
        <begin position="371"/>
        <end position="383"/>
    </location>
</feature>
<evidence type="ECO:0000256" key="1">
    <source>
        <dbReference type="ARBA" id="ARBA00009477"/>
    </source>
</evidence>
<dbReference type="eggNOG" id="COG0845">
    <property type="taxonomic scope" value="Bacteria"/>
</dbReference>
<evidence type="ECO:0000259" key="7">
    <source>
        <dbReference type="Pfam" id="PF25944"/>
    </source>
</evidence>
<organism evidence="8 9">
    <name type="scientific">Dialister succinatiphilus YIT 11850</name>
    <dbReference type="NCBI Taxonomy" id="742743"/>
    <lineage>
        <taxon>Bacteria</taxon>
        <taxon>Bacillati</taxon>
        <taxon>Bacillota</taxon>
        <taxon>Negativicutes</taxon>
        <taxon>Veillonellales</taxon>
        <taxon>Veillonellaceae</taxon>
        <taxon>Dialister</taxon>
    </lineage>
</organism>
<name>H1CZR0_9FIRM</name>
<dbReference type="Gene3D" id="2.40.50.100">
    <property type="match status" value="1"/>
</dbReference>
<feature type="signal peptide" evidence="4">
    <location>
        <begin position="1"/>
        <end position="23"/>
    </location>
</feature>
<dbReference type="PANTHER" id="PTHR30158">
    <property type="entry name" value="ACRA/E-RELATED COMPONENT OF DRUG EFFLUX TRANSPORTER"/>
    <property type="match status" value="1"/>
</dbReference>
<dbReference type="Gene3D" id="1.10.287.470">
    <property type="entry name" value="Helix hairpin bin"/>
    <property type="match status" value="1"/>
</dbReference>
<dbReference type="EMBL" id="ADLT01000018">
    <property type="protein sequence ID" value="EHO63258.1"/>
    <property type="molecule type" value="Genomic_DNA"/>
</dbReference>
<dbReference type="GeneID" id="98912015"/>
<dbReference type="Pfam" id="PF25944">
    <property type="entry name" value="Beta-barrel_RND"/>
    <property type="match status" value="1"/>
</dbReference>
<dbReference type="Pfam" id="PF25917">
    <property type="entry name" value="BSH_RND"/>
    <property type="match status" value="1"/>
</dbReference>
<dbReference type="InterPro" id="IPR058624">
    <property type="entry name" value="MdtA-like_HH"/>
</dbReference>
<comment type="caution">
    <text evidence="8">The sequence shown here is derived from an EMBL/GenBank/DDBJ whole genome shotgun (WGS) entry which is preliminary data.</text>
</comment>
<dbReference type="OrthoDB" id="9801814at2"/>
<evidence type="ECO:0000259" key="5">
    <source>
        <dbReference type="Pfam" id="PF25876"/>
    </source>
</evidence>
<dbReference type="SUPFAM" id="SSF111369">
    <property type="entry name" value="HlyD-like secretion proteins"/>
    <property type="match status" value="1"/>
</dbReference>
<dbReference type="GO" id="GO:0022857">
    <property type="term" value="F:transmembrane transporter activity"/>
    <property type="evidence" value="ECO:0007669"/>
    <property type="project" value="InterPro"/>
</dbReference>
<evidence type="ECO:0000313" key="9">
    <source>
        <dbReference type="Proteomes" id="UP000003277"/>
    </source>
</evidence>
<feature type="chain" id="PRO_5039241699" evidence="4">
    <location>
        <begin position="24"/>
        <end position="395"/>
    </location>
</feature>
<dbReference type="NCBIfam" id="TIGR01730">
    <property type="entry name" value="RND_mfp"/>
    <property type="match status" value="1"/>
</dbReference>
<reference evidence="8 9" key="1">
    <citation type="submission" date="2011-11" db="EMBL/GenBank/DDBJ databases">
        <title>The Genome Sequence of Dialister succinatiphilus YIT 11850.</title>
        <authorList>
            <consortium name="The Broad Institute Genome Sequencing Platform"/>
            <person name="Earl A."/>
            <person name="Ward D."/>
            <person name="Feldgarden M."/>
            <person name="Gevers D."/>
            <person name="Morotomi M."/>
            <person name="Young S.K."/>
            <person name="Zeng Q."/>
            <person name="Gargeya S."/>
            <person name="Fitzgerald M."/>
            <person name="Haas B."/>
            <person name="Abouelleil A."/>
            <person name="Alvarado L."/>
            <person name="Arachchi H.M."/>
            <person name="Berlin A."/>
            <person name="Brown A."/>
            <person name="Chapman S.B."/>
            <person name="Dunbar C."/>
            <person name="Gearin G."/>
            <person name="Goldberg J."/>
            <person name="Griggs A."/>
            <person name="Gujja S."/>
            <person name="Heiman D."/>
            <person name="Howarth C."/>
            <person name="Lui A."/>
            <person name="MacDonald P.J.P."/>
            <person name="Montmayeur A."/>
            <person name="Murphy C."/>
            <person name="Neiman D."/>
            <person name="Pearson M."/>
            <person name="Priest M."/>
            <person name="Roberts A."/>
            <person name="Saif S."/>
            <person name="Shea T."/>
            <person name="Sisk P."/>
            <person name="Stolte C."/>
            <person name="Sykes S."/>
            <person name="Wortman J."/>
            <person name="Nusbaum C."/>
            <person name="Birren B."/>
        </authorList>
    </citation>
    <scope>NUCLEOTIDE SEQUENCE [LARGE SCALE GENOMIC DNA]</scope>
    <source>
        <strain evidence="8 9">YIT 11850</strain>
    </source>
</reference>
<dbReference type="HOGENOM" id="CLU_018816_2_1_9"/>
<dbReference type="InterPro" id="IPR006143">
    <property type="entry name" value="RND_pump_MFP"/>
</dbReference>
<feature type="domain" description="Multidrug resistance protein MdtA-like alpha-helical hairpin" evidence="5">
    <location>
        <begin position="105"/>
        <end position="173"/>
    </location>
</feature>
<accession>H1CZR0</accession>
<dbReference type="InterPro" id="IPR058626">
    <property type="entry name" value="MdtA-like_b-barrel"/>
</dbReference>
<sequence length="395" mass="41696">MRYKKFAAAVMAAGFLLSGGVFLGGCGSSQQAAGQKQAIKVTTFKPFKSDTPIMREYTGSIMALQEVPVRAKVSGTVMEKYITGGQQVTEGQPLYRLDTRNYNSQLANAQAQAAQAAANYENAATDLARYDQLIAAGAISQKVYDNQKAAADAYKGAMDAAQAQVDIASTNLSDTIVTAPFNGKLSMDDVNIGTFATAGTTSLVTISSSDPIYVQFDMSENEYLALNKSHDGNGTAGLGNNLKIRLSDGSIYGYTGKIVQVNPNMNGGQLSMKAAFPNPDNLLVPGMYASVVSDNEIAKGSLLIPTKALVQLLNKDIVDVVADGKIAQKPVKVGGTYGIYTIIESGLDENDVIVVDGQNKVQVGQAVDPEETSKDKLEQDARDSVQGQSGTAAKQ</sequence>
<dbReference type="Gene3D" id="2.40.420.20">
    <property type="match status" value="1"/>
</dbReference>
<dbReference type="PATRIC" id="fig|742743.3.peg.863"/>
<evidence type="ECO:0000313" key="8">
    <source>
        <dbReference type="EMBL" id="EHO63258.1"/>
    </source>
</evidence>
<dbReference type="AlphaFoldDB" id="H1CZR0"/>
<dbReference type="InterPro" id="IPR058625">
    <property type="entry name" value="MdtA-like_BSH"/>
</dbReference>
<evidence type="ECO:0000256" key="4">
    <source>
        <dbReference type="SAM" id="SignalP"/>
    </source>
</evidence>
<evidence type="ECO:0000259" key="6">
    <source>
        <dbReference type="Pfam" id="PF25917"/>
    </source>
</evidence>
<dbReference type="Pfam" id="PF25876">
    <property type="entry name" value="HH_MFP_RND"/>
    <property type="match status" value="1"/>
</dbReference>
<dbReference type="PROSITE" id="PS51257">
    <property type="entry name" value="PROKAR_LIPOPROTEIN"/>
    <property type="match status" value="1"/>
</dbReference>
<dbReference type="GO" id="GO:0030313">
    <property type="term" value="C:cell envelope"/>
    <property type="evidence" value="ECO:0007669"/>
    <property type="project" value="UniProtKB-SubCell"/>
</dbReference>
<evidence type="ECO:0000256" key="2">
    <source>
        <dbReference type="SAM" id="Coils"/>
    </source>
</evidence>
<protein>
    <submittedName>
        <fullName evidence="8">Efflux transporter, RND family, MFP subunit</fullName>
    </submittedName>
</protein>
<gene>
    <name evidence="8" type="ORF">HMPREF9453_00848</name>
</gene>
<keyword evidence="4" id="KW-0732">Signal</keyword>
<feature type="compositionally biased region" description="Polar residues" evidence="3">
    <location>
        <begin position="385"/>
        <end position="395"/>
    </location>
</feature>